<dbReference type="Proteomes" id="UP000604898">
    <property type="component" value="Unassembled WGS sequence"/>
</dbReference>
<name>A0ABS1T320_9GAMM</name>
<feature type="transmembrane region" description="Helical" evidence="1">
    <location>
        <begin position="12"/>
        <end position="32"/>
    </location>
</feature>
<protein>
    <submittedName>
        <fullName evidence="2">Uncharacterized protein</fullName>
    </submittedName>
</protein>
<organism evidence="2 3">
    <name type="scientific">Shewanella schlegeliana</name>
    <dbReference type="NCBI Taxonomy" id="190308"/>
    <lineage>
        <taxon>Bacteria</taxon>
        <taxon>Pseudomonadati</taxon>
        <taxon>Pseudomonadota</taxon>
        <taxon>Gammaproteobacteria</taxon>
        <taxon>Alteromonadales</taxon>
        <taxon>Shewanellaceae</taxon>
        <taxon>Shewanella</taxon>
    </lineage>
</organism>
<keyword evidence="1" id="KW-1133">Transmembrane helix</keyword>
<reference evidence="2 3" key="1">
    <citation type="submission" date="2021-01" db="EMBL/GenBank/DDBJ databases">
        <title>Genome sequence of Shewanella schlegeliana JCM 11561.</title>
        <authorList>
            <person name="Zhang H."/>
            <person name="Li C."/>
        </authorList>
    </citation>
    <scope>NUCLEOTIDE SEQUENCE [LARGE SCALE GENOMIC DNA]</scope>
    <source>
        <strain evidence="2 3">JCM 11561</strain>
    </source>
</reference>
<evidence type="ECO:0000256" key="1">
    <source>
        <dbReference type="SAM" id="Phobius"/>
    </source>
</evidence>
<sequence>MGIILINAVEGISVLTKILITLLIIVGAMVYLRKPRENGVRASTKELGKNIKLRIGAYVLISLSLTATAAYWYWDWSDGNKVVSVTIVSPMSEESVVYQVKKKDITSNEITTINGIRIRLSNQERIIVANTVNK</sequence>
<feature type="transmembrane region" description="Helical" evidence="1">
    <location>
        <begin position="53"/>
        <end position="74"/>
    </location>
</feature>
<evidence type="ECO:0000313" key="3">
    <source>
        <dbReference type="Proteomes" id="UP000604898"/>
    </source>
</evidence>
<proteinExistence type="predicted"/>
<dbReference type="EMBL" id="JAESVD010000013">
    <property type="protein sequence ID" value="MBL4915194.1"/>
    <property type="molecule type" value="Genomic_DNA"/>
</dbReference>
<comment type="caution">
    <text evidence="2">The sequence shown here is derived from an EMBL/GenBank/DDBJ whole genome shotgun (WGS) entry which is preliminary data.</text>
</comment>
<keyword evidence="3" id="KW-1185">Reference proteome</keyword>
<accession>A0ABS1T320</accession>
<keyword evidence="1" id="KW-0812">Transmembrane</keyword>
<keyword evidence="1" id="KW-0472">Membrane</keyword>
<evidence type="ECO:0000313" key="2">
    <source>
        <dbReference type="EMBL" id="MBL4915194.1"/>
    </source>
</evidence>
<gene>
    <name evidence="2" type="ORF">JMA39_19025</name>
</gene>